<accession>D3DKB8</accession>
<evidence type="ECO:0000313" key="2">
    <source>
        <dbReference type="EMBL" id="BAI70270.1"/>
    </source>
</evidence>
<keyword evidence="1" id="KW-1133">Transmembrane helix</keyword>
<dbReference type="OrthoDB" id="12213at2"/>
<name>D3DKB8_HYDTT</name>
<keyword evidence="1" id="KW-0812">Transmembrane</keyword>
<proteinExistence type="predicted"/>
<evidence type="ECO:0000256" key="1">
    <source>
        <dbReference type="SAM" id="Phobius"/>
    </source>
</evidence>
<dbReference type="KEGG" id="hte:Hydth_1809"/>
<dbReference type="Gene3D" id="3.30.420.40">
    <property type="match status" value="1"/>
</dbReference>
<dbReference type="InterPro" id="IPR043129">
    <property type="entry name" value="ATPase_NBD"/>
</dbReference>
<protein>
    <submittedName>
        <fullName evidence="2">Uncharacterized protein</fullName>
    </submittedName>
</protein>
<dbReference type="STRING" id="608538.HTH_1826"/>
<organism evidence="2 3">
    <name type="scientific">Hydrogenobacter thermophilus (strain DSM 6534 / IAM 12695 / TK-6)</name>
    <dbReference type="NCBI Taxonomy" id="608538"/>
    <lineage>
        <taxon>Bacteria</taxon>
        <taxon>Pseudomonadati</taxon>
        <taxon>Aquificota</taxon>
        <taxon>Aquificia</taxon>
        <taxon>Aquificales</taxon>
        <taxon>Aquificaceae</taxon>
        <taxon>Hydrogenobacter</taxon>
    </lineage>
</organism>
<dbReference type="KEGG" id="hth:HTH_1826"/>
<dbReference type="PATRIC" id="fig|608538.5.peg.1842"/>
<dbReference type="AlphaFoldDB" id="D3DKB8"/>
<dbReference type="Proteomes" id="UP000002574">
    <property type="component" value="Chromosome"/>
</dbReference>
<gene>
    <name evidence="2" type="ordered locus">HTH_1826</name>
</gene>
<keyword evidence="1" id="KW-0472">Membrane</keyword>
<evidence type="ECO:0000313" key="3">
    <source>
        <dbReference type="Proteomes" id="UP000002574"/>
    </source>
</evidence>
<sequence length="384" mass="43492">MIYTGVDGEKVFSVEKPFLKKDWRATKKLGKKICVIPSDLCLVKVEQAFSKKISEIKSFYTLDVEERYGRVNWDVSLYNDLVFLGVYRNFAAQDCFNVELEVFALARVLQVLGYQDGYLLDMGRRKTTLVKCEEGLLKSYRVILKGGDYLTDVVSQKRGITKEHAERWKIEKGLELEEVLQGIKHILSSVGLSAESEPLILSGGGSKTKGLKDLLPRAESHHFCEPELTSAFGASLKFIVKNPYPDFVKRELTDKELKVSAILAATSMSLFFASYLLLGFLWSSQKMESVEREEFKKTFPNEPIVSLYDQVKSKVSTGEPYELTKKLSELTKRVKQGVKIYSIEFAEGSLRIKGEGKEEVVSLMKPQKVKKTPTGSVEFELEIK</sequence>
<dbReference type="eggNOG" id="COG0849">
    <property type="taxonomic scope" value="Bacteria"/>
</dbReference>
<dbReference type="RefSeq" id="WP_012964450.1">
    <property type="nucleotide sequence ID" value="NC_013799.1"/>
</dbReference>
<dbReference type="EMBL" id="AP011112">
    <property type="protein sequence ID" value="BAI70270.1"/>
    <property type="molecule type" value="Genomic_DNA"/>
</dbReference>
<keyword evidence="3" id="KW-1185">Reference proteome</keyword>
<feature type="transmembrane region" description="Helical" evidence="1">
    <location>
        <begin position="259"/>
        <end position="282"/>
    </location>
</feature>
<reference evidence="2 3" key="1">
    <citation type="journal article" date="2010" name="J. Bacteriol.">
        <title>Complete genome sequence of the thermophilic, obligately chemolithoautotrophic hydrogen-oxidizing bacterium Hydrogenobacter thermophilus TK-6.</title>
        <authorList>
            <person name="Arai H."/>
            <person name="Kanbe H."/>
            <person name="Ishii M."/>
            <person name="Igarashi Y."/>
        </authorList>
    </citation>
    <scope>NUCLEOTIDE SEQUENCE [LARGE SCALE GENOMIC DNA]</scope>
    <source>
        <strain evidence="3">DSM 6534 / IAM 12695 / TK-6 [Tokyo]</strain>
    </source>
</reference>
<dbReference type="SUPFAM" id="SSF53067">
    <property type="entry name" value="Actin-like ATPase domain"/>
    <property type="match status" value="1"/>
</dbReference>